<dbReference type="GO" id="GO:0000976">
    <property type="term" value="F:transcription cis-regulatory region binding"/>
    <property type="evidence" value="ECO:0007669"/>
    <property type="project" value="TreeGrafter"/>
</dbReference>
<organism evidence="6 7">
    <name type="scientific">Tistlia consotensis USBA 355</name>
    <dbReference type="NCBI Taxonomy" id="560819"/>
    <lineage>
        <taxon>Bacteria</taxon>
        <taxon>Pseudomonadati</taxon>
        <taxon>Pseudomonadota</taxon>
        <taxon>Alphaproteobacteria</taxon>
        <taxon>Rhodospirillales</taxon>
        <taxon>Rhodovibrionaceae</taxon>
        <taxon>Tistlia</taxon>
    </lineage>
</organism>
<dbReference type="AlphaFoldDB" id="A0A1Y6B5A6"/>
<dbReference type="InterPro" id="IPR000847">
    <property type="entry name" value="LysR_HTH_N"/>
</dbReference>
<keyword evidence="2" id="KW-0805">Transcription regulation</keyword>
<gene>
    <name evidence="6" type="ORF">SAMN05428998_101102</name>
</gene>
<keyword evidence="3" id="KW-0238">DNA-binding</keyword>
<dbReference type="FunFam" id="1.10.10.10:FF:000001">
    <property type="entry name" value="LysR family transcriptional regulator"/>
    <property type="match status" value="1"/>
</dbReference>
<dbReference type="Pfam" id="PF00126">
    <property type="entry name" value="HTH_1"/>
    <property type="match status" value="1"/>
</dbReference>
<dbReference type="SUPFAM" id="SSF46785">
    <property type="entry name" value="Winged helix' DNA-binding domain"/>
    <property type="match status" value="1"/>
</dbReference>
<dbReference type="PROSITE" id="PS50931">
    <property type="entry name" value="HTH_LYSR"/>
    <property type="match status" value="1"/>
</dbReference>
<dbReference type="SUPFAM" id="SSF53850">
    <property type="entry name" value="Periplasmic binding protein-like II"/>
    <property type="match status" value="1"/>
</dbReference>
<protein>
    <submittedName>
        <fullName evidence="6">Transcriptional regulator, LysR family</fullName>
    </submittedName>
</protein>
<dbReference type="PANTHER" id="PTHR30126">
    <property type="entry name" value="HTH-TYPE TRANSCRIPTIONAL REGULATOR"/>
    <property type="match status" value="1"/>
</dbReference>
<dbReference type="InterPro" id="IPR005119">
    <property type="entry name" value="LysR_subst-bd"/>
</dbReference>
<dbReference type="Pfam" id="PF03466">
    <property type="entry name" value="LysR_substrate"/>
    <property type="match status" value="1"/>
</dbReference>
<accession>A0A1Y6B5A6</accession>
<feature type="domain" description="HTH lysR-type" evidence="5">
    <location>
        <begin position="1"/>
        <end position="58"/>
    </location>
</feature>
<evidence type="ECO:0000313" key="6">
    <source>
        <dbReference type="EMBL" id="SME88506.1"/>
    </source>
</evidence>
<evidence type="ECO:0000256" key="4">
    <source>
        <dbReference type="ARBA" id="ARBA00023163"/>
    </source>
</evidence>
<dbReference type="PANTHER" id="PTHR30126:SF39">
    <property type="entry name" value="HTH-TYPE TRANSCRIPTIONAL REGULATOR CYSL"/>
    <property type="match status" value="1"/>
</dbReference>
<evidence type="ECO:0000256" key="2">
    <source>
        <dbReference type="ARBA" id="ARBA00023015"/>
    </source>
</evidence>
<dbReference type="GO" id="GO:0003700">
    <property type="term" value="F:DNA-binding transcription factor activity"/>
    <property type="evidence" value="ECO:0007669"/>
    <property type="project" value="InterPro"/>
</dbReference>
<comment type="similarity">
    <text evidence="1">Belongs to the LysR transcriptional regulatory family.</text>
</comment>
<dbReference type="Gene3D" id="1.10.10.10">
    <property type="entry name" value="Winged helix-like DNA-binding domain superfamily/Winged helix DNA-binding domain"/>
    <property type="match status" value="1"/>
</dbReference>
<evidence type="ECO:0000313" key="7">
    <source>
        <dbReference type="Proteomes" id="UP000192917"/>
    </source>
</evidence>
<evidence type="ECO:0000256" key="1">
    <source>
        <dbReference type="ARBA" id="ARBA00009437"/>
    </source>
</evidence>
<dbReference type="STRING" id="560819.SAMN05428998_101102"/>
<dbReference type="Gene3D" id="3.40.190.290">
    <property type="match status" value="1"/>
</dbReference>
<dbReference type="InterPro" id="IPR036388">
    <property type="entry name" value="WH-like_DNA-bd_sf"/>
</dbReference>
<dbReference type="PRINTS" id="PR00039">
    <property type="entry name" value="HTHLYSR"/>
</dbReference>
<name>A0A1Y6B5A6_9PROT</name>
<keyword evidence="7" id="KW-1185">Reference proteome</keyword>
<keyword evidence="4" id="KW-0804">Transcription</keyword>
<evidence type="ECO:0000256" key="3">
    <source>
        <dbReference type="ARBA" id="ARBA00023125"/>
    </source>
</evidence>
<dbReference type="EMBL" id="FWZX01000001">
    <property type="protein sequence ID" value="SME88506.1"/>
    <property type="molecule type" value="Genomic_DNA"/>
</dbReference>
<sequence>MNFSQMRAFHAVAQTGSFSLAAQRLGVTQPAVTVQVKALEESLGTLLFVRGGARAELTADGQRLLGPVQRIVRTLEEIQHEMAATRELRRGLLRIGLSTPATVLSLVARYAALYPGIELALQVGNTDQLTADLAASRVDVIFASQITCDAQYFNLALGRQEIVLVAPGDHPLAARGSVTPRELAGLPLVLREEGSVTRAVFLAALRKAGVEPRSVASLGSREMVKEAAAAGLGLGVVFSGEVGEDRRLATVRLDCPPGLGADLGADVYLTCRTDLAGLGAVGALVRLAVEQLEGA</sequence>
<proteinExistence type="inferred from homology"/>
<dbReference type="Proteomes" id="UP000192917">
    <property type="component" value="Unassembled WGS sequence"/>
</dbReference>
<reference evidence="6 7" key="1">
    <citation type="submission" date="2017-04" db="EMBL/GenBank/DDBJ databases">
        <authorList>
            <person name="Afonso C.L."/>
            <person name="Miller P.J."/>
            <person name="Scott M.A."/>
            <person name="Spackman E."/>
            <person name="Goraichik I."/>
            <person name="Dimitrov K.M."/>
            <person name="Suarez D.L."/>
            <person name="Swayne D.E."/>
        </authorList>
    </citation>
    <scope>NUCLEOTIDE SEQUENCE [LARGE SCALE GENOMIC DNA]</scope>
    <source>
        <strain evidence="6 7">USBA 355</strain>
    </source>
</reference>
<evidence type="ECO:0000259" key="5">
    <source>
        <dbReference type="PROSITE" id="PS50931"/>
    </source>
</evidence>
<dbReference type="RefSeq" id="WP_159460053.1">
    <property type="nucleotide sequence ID" value="NZ_FWZX01000001.1"/>
</dbReference>
<dbReference type="InterPro" id="IPR036390">
    <property type="entry name" value="WH_DNA-bd_sf"/>
</dbReference>